<feature type="transmembrane region" description="Helical" evidence="5">
    <location>
        <begin position="259"/>
        <end position="279"/>
    </location>
</feature>
<dbReference type="Proteomes" id="UP000191285">
    <property type="component" value="Unassembled WGS sequence"/>
</dbReference>
<feature type="transmembrane region" description="Helical" evidence="5">
    <location>
        <begin position="465"/>
        <end position="484"/>
    </location>
</feature>
<feature type="transmembrane region" description="Helical" evidence="5">
    <location>
        <begin position="391"/>
        <end position="410"/>
    </location>
</feature>
<keyword evidence="2 5" id="KW-0812">Transmembrane</keyword>
<dbReference type="STRING" id="303698.A0A1V6U1H3"/>
<feature type="transmembrane region" description="Helical" evidence="5">
    <location>
        <begin position="416"/>
        <end position="437"/>
    </location>
</feature>
<dbReference type="Gene3D" id="1.20.1250.20">
    <property type="entry name" value="MFS general substrate transporter like domains"/>
    <property type="match status" value="1"/>
</dbReference>
<dbReference type="GO" id="GO:0022857">
    <property type="term" value="F:transmembrane transporter activity"/>
    <property type="evidence" value="ECO:0007669"/>
    <property type="project" value="InterPro"/>
</dbReference>
<evidence type="ECO:0000313" key="7">
    <source>
        <dbReference type="EMBL" id="OQE32331.1"/>
    </source>
</evidence>
<dbReference type="PRINTS" id="PR01036">
    <property type="entry name" value="TCRTETB"/>
</dbReference>
<feature type="transmembrane region" description="Helical" evidence="5">
    <location>
        <begin position="62"/>
        <end position="85"/>
    </location>
</feature>
<feature type="transmembrane region" description="Helical" evidence="5">
    <location>
        <begin position="285"/>
        <end position="304"/>
    </location>
</feature>
<keyword evidence="8" id="KW-1185">Reference proteome</keyword>
<evidence type="ECO:0000256" key="4">
    <source>
        <dbReference type="ARBA" id="ARBA00023136"/>
    </source>
</evidence>
<keyword evidence="3 5" id="KW-1133">Transmembrane helix</keyword>
<proteinExistence type="predicted"/>
<comment type="subcellular location">
    <subcellularLocation>
        <location evidence="1">Membrane</location>
        <topology evidence="1">Multi-pass membrane protein</topology>
    </subcellularLocation>
</comment>
<evidence type="ECO:0000256" key="5">
    <source>
        <dbReference type="SAM" id="Phobius"/>
    </source>
</evidence>
<feature type="transmembrane region" description="Helical" evidence="5">
    <location>
        <begin position="188"/>
        <end position="211"/>
    </location>
</feature>
<sequence>MGSPEIIQQYFDHESKSALGPHASVQSVDDVKSDPAQESTIHLFANEIPTDTQEWRPGVRDWLIFICIVILAMMDAFDATVLIPMLPDLANEFDNTFVSVLWINTVYLILNAGSQLFFTMMSDIFSHGAIWIITIVLTTIGTGISSGSMSLVELIVGRLIQGIGGGGAMSLCFVVMAESTPEHIHSRYSCYILLTRLIGTMIGPTVGGIFIDYANWTWAFYFNFIFCALGMLVIPFAIDLRVSKSIPLRKMRTLDWSGAAMAFLSLSGILVGLSWAGISYDWDKWQVWMPIAVGAGILLILVFYESKWALHPQFGARVFINPAITLTYLGCFCHGFVVFCQLQFFVLFFISTKYLSTSISGLTLLSITGLATVPAAVVGVVLAREPQCAKWIISGGWILTILASGISILLEGSTPTVGWVFLFFSMGLGHGLLLSSYNIRIQSIPKQDEASLSIMPVIIANYARTWGMAMSIPIGGVIFLNLFGQQLHLAGLNRDLINTTKGYIVLMEQVQMSDSNREAIKDASALALQGVWELITGVAAVGGISSAFLWRNYS</sequence>
<dbReference type="GO" id="GO:0005886">
    <property type="term" value="C:plasma membrane"/>
    <property type="evidence" value="ECO:0007669"/>
    <property type="project" value="TreeGrafter"/>
</dbReference>
<feature type="domain" description="Major facilitator superfamily (MFS) profile" evidence="6">
    <location>
        <begin position="64"/>
        <end position="554"/>
    </location>
</feature>
<name>A0A1V6U1H3_9EURO</name>
<evidence type="ECO:0000256" key="2">
    <source>
        <dbReference type="ARBA" id="ARBA00022692"/>
    </source>
</evidence>
<evidence type="ECO:0000313" key="8">
    <source>
        <dbReference type="Proteomes" id="UP000191285"/>
    </source>
</evidence>
<dbReference type="Pfam" id="PF07690">
    <property type="entry name" value="MFS_1"/>
    <property type="match status" value="1"/>
</dbReference>
<dbReference type="InterPro" id="IPR011701">
    <property type="entry name" value="MFS"/>
</dbReference>
<evidence type="ECO:0000256" key="1">
    <source>
        <dbReference type="ARBA" id="ARBA00004141"/>
    </source>
</evidence>
<evidence type="ECO:0000259" key="6">
    <source>
        <dbReference type="PROSITE" id="PS50850"/>
    </source>
</evidence>
<dbReference type="InterPro" id="IPR020846">
    <property type="entry name" value="MFS_dom"/>
</dbReference>
<dbReference type="PANTHER" id="PTHR23501">
    <property type="entry name" value="MAJOR FACILITATOR SUPERFAMILY"/>
    <property type="match status" value="1"/>
</dbReference>
<feature type="transmembrane region" description="Helical" evidence="5">
    <location>
        <begin position="362"/>
        <end position="384"/>
    </location>
</feature>
<dbReference type="PANTHER" id="PTHR23501:SF149">
    <property type="entry name" value="MULTIDRUG TRANSPORTER, PUTATIVE (AFU_ORTHOLOGUE AFUA_5G10430)-RELATED"/>
    <property type="match status" value="1"/>
</dbReference>
<feature type="transmembrane region" description="Helical" evidence="5">
    <location>
        <begin position="217"/>
        <end position="238"/>
    </location>
</feature>
<feature type="transmembrane region" description="Helical" evidence="5">
    <location>
        <begin position="325"/>
        <end position="350"/>
    </location>
</feature>
<dbReference type="AlphaFoldDB" id="A0A1V6U1H3"/>
<dbReference type="PROSITE" id="PS50850">
    <property type="entry name" value="MFS"/>
    <property type="match status" value="1"/>
</dbReference>
<dbReference type="SUPFAM" id="SSF103473">
    <property type="entry name" value="MFS general substrate transporter"/>
    <property type="match status" value="1"/>
</dbReference>
<keyword evidence="4 5" id="KW-0472">Membrane</keyword>
<reference evidence="8" key="1">
    <citation type="journal article" date="2017" name="Nat. Microbiol.">
        <title>Global analysis of biosynthetic gene clusters reveals vast potential of secondary metabolite production in Penicillium species.</title>
        <authorList>
            <person name="Nielsen J.C."/>
            <person name="Grijseels S."/>
            <person name="Prigent S."/>
            <person name="Ji B."/>
            <person name="Dainat J."/>
            <person name="Nielsen K.F."/>
            <person name="Frisvad J.C."/>
            <person name="Workman M."/>
            <person name="Nielsen J."/>
        </authorList>
    </citation>
    <scope>NUCLEOTIDE SEQUENCE [LARGE SCALE GENOMIC DNA]</scope>
    <source>
        <strain evidence="8">IBT 24891</strain>
    </source>
</reference>
<dbReference type="EMBL" id="MLKD01000001">
    <property type="protein sequence ID" value="OQE32331.1"/>
    <property type="molecule type" value="Genomic_DNA"/>
</dbReference>
<protein>
    <recommendedName>
        <fullName evidence="6">Major facilitator superfamily (MFS) profile domain-containing protein</fullName>
    </recommendedName>
</protein>
<comment type="caution">
    <text evidence="7">The sequence shown here is derived from an EMBL/GenBank/DDBJ whole genome shotgun (WGS) entry which is preliminary data.</text>
</comment>
<dbReference type="OrthoDB" id="2351791at2759"/>
<organism evidence="7 8">
    <name type="scientific">Penicillium steckii</name>
    <dbReference type="NCBI Taxonomy" id="303698"/>
    <lineage>
        <taxon>Eukaryota</taxon>
        <taxon>Fungi</taxon>
        <taxon>Dikarya</taxon>
        <taxon>Ascomycota</taxon>
        <taxon>Pezizomycotina</taxon>
        <taxon>Eurotiomycetes</taxon>
        <taxon>Eurotiomycetidae</taxon>
        <taxon>Eurotiales</taxon>
        <taxon>Aspergillaceae</taxon>
        <taxon>Penicillium</taxon>
    </lineage>
</organism>
<gene>
    <name evidence="7" type="ORF">PENSTE_c001G01717</name>
</gene>
<dbReference type="InterPro" id="IPR036259">
    <property type="entry name" value="MFS_trans_sf"/>
</dbReference>
<feature type="transmembrane region" description="Helical" evidence="5">
    <location>
        <begin position="155"/>
        <end position="176"/>
    </location>
</feature>
<feature type="transmembrane region" description="Helical" evidence="5">
    <location>
        <begin position="531"/>
        <end position="550"/>
    </location>
</feature>
<feature type="transmembrane region" description="Helical" evidence="5">
    <location>
        <begin position="130"/>
        <end position="149"/>
    </location>
</feature>
<accession>A0A1V6U1H3</accession>
<evidence type="ECO:0000256" key="3">
    <source>
        <dbReference type="ARBA" id="ARBA00022989"/>
    </source>
</evidence>
<feature type="transmembrane region" description="Helical" evidence="5">
    <location>
        <begin position="97"/>
        <end position="118"/>
    </location>
</feature>